<comment type="caution">
    <text evidence="2">The sequence shown here is derived from an EMBL/GenBank/DDBJ whole genome shotgun (WGS) entry which is preliminary data.</text>
</comment>
<evidence type="ECO:0000313" key="2">
    <source>
        <dbReference type="EMBL" id="GEU35897.1"/>
    </source>
</evidence>
<feature type="compositionally biased region" description="Low complexity" evidence="1">
    <location>
        <begin position="684"/>
        <end position="696"/>
    </location>
</feature>
<feature type="region of interest" description="Disordered" evidence="1">
    <location>
        <begin position="493"/>
        <end position="513"/>
    </location>
</feature>
<name>A0A6L2JH23_TANCI</name>
<proteinExistence type="predicted"/>
<dbReference type="EMBL" id="BKCJ010000744">
    <property type="protein sequence ID" value="GEU35897.1"/>
    <property type="molecule type" value="Genomic_DNA"/>
</dbReference>
<evidence type="ECO:0008006" key="3">
    <source>
        <dbReference type="Google" id="ProtNLM"/>
    </source>
</evidence>
<feature type="compositionally biased region" description="Polar residues" evidence="1">
    <location>
        <begin position="493"/>
        <end position="502"/>
    </location>
</feature>
<dbReference type="AlphaFoldDB" id="A0A6L2JH23"/>
<organism evidence="2">
    <name type="scientific">Tanacetum cinerariifolium</name>
    <name type="common">Dalmatian daisy</name>
    <name type="synonym">Chrysanthemum cinerariifolium</name>
    <dbReference type="NCBI Taxonomy" id="118510"/>
    <lineage>
        <taxon>Eukaryota</taxon>
        <taxon>Viridiplantae</taxon>
        <taxon>Streptophyta</taxon>
        <taxon>Embryophyta</taxon>
        <taxon>Tracheophyta</taxon>
        <taxon>Spermatophyta</taxon>
        <taxon>Magnoliopsida</taxon>
        <taxon>eudicotyledons</taxon>
        <taxon>Gunneridae</taxon>
        <taxon>Pentapetalae</taxon>
        <taxon>asterids</taxon>
        <taxon>campanulids</taxon>
        <taxon>Asterales</taxon>
        <taxon>Asteraceae</taxon>
        <taxon>Asteroideae</taxon>
        <taxon>Anthemideae</taxon>
        <taxon>Anthemidinae</taxon>
        <taxon>Tanacetum</taxon>
    </lineage>
</organism>
<feature type="compositionally biased region" description="Basic and acidic residues" evidence="1">
    <location>
        <begin position="718"/>
        <end position="729"/>
    </location>
</feature>
<gene>
    <name evidence="2" type="ORF">Tci_007875</name>
</gene>
<reference evidence="2" key="1">
    <citation type="journal article" date="2019" name="Sci. Rep.">
        <title>Draft genome of Tanacetum cinerariifolium, the natural source of mosquito coil.</title>
        <authorList>
            <person name="Yamashiro T."/>
            <person name="Shiraishi A."/>
            <person name="Satake H."/>
            <person name="Nakayama K."/>
        </authorList>
    </citation>
    <scope>NUCLEOTIDE SEQUENCE</scope>
</reference>
<protein>
    <recommendedName>
        <fullName evidence="3">Reverse transcriptase domain-containing protein</fullName>
    </recommendedName>
</protein>
<accession>A0A6L2JH23</accession>
<evidence type="ECO:0000256" key="1">
    <source>
        <dbReference type="SAM" id="MobiDB-lite"/>
    </source>
</evidence>
<feature type="compositionally biased region" description="Acidic residues" evidence="1">
    <location>
        <begin position="705"/>
        <end position="717"/>
    </location>
</feature>
<feature type="region of interest" description="Disordered" evidence="1">
    <location>
        <begin position="684"/>
        <end position="748"/>
    </location>
</feature>
<sequence length="806" mass="91086">MVSFNCYFSLTANWERDSSSKLAAVIIPQWKLIRVKRRVANEIEGLCQLGLEAQANGVLGGMCRKHAQLEDTNELFQKLLEDLHIINEELAEYINSPSWNSPTFYNNDEEHSIQYKEYLENSSNAIAASNFNQEKEEPPQNFDIRKLIREECGIKVCEEKKKKMEDTMLELLEVCRQKEFYCMYNDVDDLIESALNFKLLSINLKSQCRDKEKQEVKNIVEHPTKHGTRIAESLHNFRLKKSSTSLNNTSQISPVNAIAPVLPTEEPEYSFSMGYEHPSTTPKTESEEVIKSSAKNLVPIPSEYEVTSNDESDDDESLSEEDVPMENFKVYSNPLFDDGEINFDNIDPHYFNAESNLIESLLNRDTLIDSSPKFDFLLKEFCSELAHINPILPGIKEANFDLEEEIRLVENLLYDNSSPRPQEELNAEIADTIVESLSPSPIPVEDSDSLREVIDIFTGTDDLLPPSIESDDYDSEGDIHFIEELLSNDSISLPENESSNFDHQNDPSFPRPPSEPPDVKFFFDFEPNSEELIAVVINNIDELIEDEYFDLGEVRVMFLQMLKMTITLSSFEFFYRILFTLRILLYFSPSVFVDLKISTQADGAQSLRVPVPFPEDPYEPSNSTVPLSLDHSLTHASPTLVPILCRTIRIATHVPPTMSPRLSDSIAEVAAMSDSTFRSRFRSFYESSPSSSSPELPSRKCYQEESSDSDSESEDVKDEGPTIEDKDPATGDEGLIAGNEGPNPEDDIAYIDVPAYPPPAPPVQTPLYLEWSSVSLHVSSTPSIAPSFTIHDTTDHSIACSFTRYG</sequence>